<accession>A0A2A3YII8</accession>
<gene>
    <name evidence="1" type="ORF">CIK66_10490</name>
</gene>
<evidence type="ECO:0000313" key="1">
    <source>
        <dbReference type="EMBL" id="PCC39107.1"/>
    </source>
</evidence>
<dbReference type="RefSeq" id="WP_096197201.1">
    <property type="nucleotide sequence ID" value="NZ_NRGR01000017.1"/>
</dbReference>
<evidence type="ECO:0000313" key="2">
    <source>
        <dbReference type="Proteomes" id="UP000218598"/>
    </source>
</evidence>
<reference evidence="1 2" key="1">
    <citation type="journal article" date="2017" name="Elife">
        <title>Extensive horizontal gene transfer in cheese-associated bacteria.</title>
        <authorList>
            <person name="Bonham K.S."/>
            <person name="Wolfe B.E."/>
            <person name="Dutton R.J."/>
        </authorList>
    </citation>
    <scope>NUCLEOTIDE SEQUENCE [LARGE SCALE GENOMIC DNA]</scope>
    <source>
        <strain evidence="1 2">341_9</strain>
    </source>
</reference>
<protein>
    <submittedName>
        <fullName evidence="1">Uncharacterized protein</fullName>
    </submittedName>
</protein>
<dbReference type="AlphaFoldDB" id="A0A2A3YII8"/>
<sequence length="95" mass="10474">MTLIRLSDIDNDRQVLVNLDQIVQVDARHGPRGLQQRALRLTVVLSDGSRLACFPVDEYGGFDSTTDDESVAIHNFQLAAQHLRADPEAEQGVSS</sequence>
<keyword evidence="2" id="KW-1185">Reference proteome</keyword>
<proteinExistence type="predicted"/>
<comment type="caution">
    <text evidence="1">The sequence shown here is derived from an EMBL/GenBank/DDBJ whole genome shotgun (WGS) entry which is preliminary data.</text>
</comment>
<name>A0A2A3YII8_9MICO</name>
<dbReference type="OrthoDB" id="9940197at2"/>
<dbReference type="EMBL" id="NRGR01000017">
    <property type="protein sequence ID" value="PCC39107.1"/>
    <property type="molecule type" value="Genomic_DNA"/>
</dbReference>
<organism evidence="1 2">
    <name type="scientific">Brachybacterium alimentarium</name>
    <dbReference type="NCBI Taxonomy" id="47845"/>
    <lineage>
        <taxon>Bacteria</taxon>
        <taxon>Bacillati</taxon>
        <taxon>Actinomycetota</taxon>
        <taxon>Actinomycetes</taxon>
        <taxon>Micrococcales</taxon>
        <taxon>Dermabacteraceae</taxon>
        <taxon>Brachybacterium</taxon>
    </lineage>
</organism>
<dbReference type="Proteomes" id="UP000218598">
    <property type="component" value="Unassembled WGS sequence"/>
</dbReference>